<gene>
    <name evidence="2" type="ORF">TrRE_jg7444</name>
</gene>
<dbReference type="Pfam" id="PF10282">
    <property type="entry name" value="Lactonase"/>
    <property type="match status" value="1"/>
</dbReference>
<sequence>MLHTFNITPSSLHLLSSTPAGVDPCHVSASATLIATSNYSSGTVALHSTSSPPNLLHTLDLNPLYSTLSVPSNLHDRQESSHCHQSTFTPDNRHLLVCDLGSSAVVTFDLSQSPPSLASTCRFPANSGCRHLTLIGEDCYVMLELVSAVSHCKLDLETGGLTEVAVLPLLPEGELGETRAHHRGGGGIVASPSGEFIYATLRNTVPGVVVALKRDIETGDISVHKRGTSGGEIPRCLVCVGDEYVMVSNQEDRKVCCLKGDGDLTLLAEVGGFNCSVAFVGELR</sequence>
<keyword evidence="3" id="KW-1185">Reference proteome</keyword>
<dbReference type="PANTHER" id="PTHR30344:SF1">
    <property type="entry name" value="6-PHOSPHOGLUCONOLACTONASE"/>
    <property type="match status" value="1"/>
</dbReference>
<dbReference type="Proteomes" id="UP001165082">
    <property type="component" value="Unassembled WGS sequence"/>
</dbReference>
<dbReference type="InterPro" id="IPR019405">
    <property type="entry name" value="Lactonase_7-beta_prop"/>
</dbReference>
<dbReference type="GO" id="GO:0017057">
    <property type="term" value="F:6-phosphogluconolactonase activity"/>
    <property type="evidence" value="ECO:0007669"/>
    <property type="project" value="TreeGrafter"/>
</dbReference>
<dbReference type="InterPro" id="IPR050282">
    <property type="entry name" value="Cycloisomerase_2"/>
</dbReference>
<organism evidence="2 3">
    <name type="scientific">Triparma retinervis</name>
    <dbReference type="NCBI Taxonomy" id="2557542"/>
    <lineage>
        <taxon>Eukaryota</taxon>
        <taxon>Sar</taxon>
        <taxon>Stramenopiles</taxon>
        <taxon>Ochrophyta</taxon>
        <taxon>Bolidophyceae</taxon>
        <taxon>Parmales</taxon>
        <taxon>Triparmaceae</taxon>
        <taxon>Triparma</taxon>
    </lineage>
</organism>
<dbReference type="EMBL" id="BRXZ01000321">
    <property type="protein sequence ID" value="GMI09504.1"/>
    <property type="molecule type" value="Genomic_DNA"/>
</dbReference>
<dbReference type="AlphaFoldDB" id="A0A9W7FC86"/>
<comment type="similarity">
    <text evidence="1">Belongs to the cycloisomerase 2 family.</text>
</comment>
<name>A0A9W7FC86_9STRA</name>
<comment type="caution">
    <text evidence="2">The sequence shown here is derived from an EMBL/GenBank/DDBJ whole genome shotgun (WGS) entry which is preliminary data.</text>
</comment>
<dbReference type="PANTHER" id="PTHR30344">
    <property type="entry name" value="6-PHOSPHOGLUCONOLACTONASE-RELATED"/>
    <property type="match status" value="1"/>
</dbReference>
<dbReference type="OrthoDB" id="9972196at2759"/>
<dbReference type="Gene3D" id="2.130.10.10">
    <property type="entry name" value="YVTN repeat-like/Quinoprotein amine dehydrogenase"/>
    <property type="match status" value="1"/>
</dbReference>
<evidence type="ECO:0000313" key="2">
    <source>
        <dbReference type="EMBL" id="GMI09504.1"/>
    </source>
</evidence>
<dbReference type="InterPro" id="IPR015943">
    <property type="entry name" value="WD40/YVTN_repeat-like_dom_sf"/>
</dbReference>
<evidence type="ECO:0000256" key="1">
    <source>
        <dbReference type="ARBA" id="ARBA00005564"/>
    </source>
</evidence>
<dbReference type="SUPFAM" id="SSF51004">
    <property type="entry name" value="C-terminal (heme d1) domain of cytochrome cd1-nitrite reductase"/>
    <property type="match status" value="1"/>
</dbReference>
<evidence type="ECO:0000313" key="3">
    <source>
        <dbReference type="Proteomes" id="UP001165082"/>
    </source>
</evidence>
<dbReference type="InterPro" id="IPR011048">
    <property type="entry name" value="Haem_d1_sf"/>
</dbReference>
<protein>
    <submittedName>
        <fullName evidence="2">Uncharacterized protein</fullName>
    </submittedName>
</protein>
<accession>A0A9W7FC86</accession>
<proteinExistence type="inferred from homology"/>
<reference evidence="2" key="1">
    <citation type="submission" date="2022-07" db="EMBL/GenBank/DDBJ databases">
        <title>Genome analysis of Parmales, a sister group of diatoms, reveals the evolutionary specialization of diatoms from phago-mixotrophs to photoautotrophs.</title>
        <authorList>
            <person name="Ban H."/>
            <person name="Sato S."/>
            <person name="Yoshikawa S."/>
            <person name="Kazumasa Y."/>
            <person name="Nakamura Y."/>
            <person name="Ichinomiya M."/>
            <person name="Saitoh K."/>
            <person name="Sato N."/>
            <person name="Blanc-Mathieu R."/>
            <person name="Endo H."/>
            <person name="Kuwata A."/>
            <person name="Ogata H."/>
        </authorList>
    </citation>
    <scope>NUCLEOTIDE SEQUENCE</scope>
</reference>